<dbReference type="EMBL" id="CAACVG010007079">
    <property type="protein sequence ID" value="VEN43512.1"/>
    <property type="molecule type" value="Genomic_DNA"/>
</dbReference>
<keyword evidence="4" id="KW-1185">Reference proteome</keyword>
<keyword evidence="2" id="KW-0472">Membrane</keyword>
<protein>
    <recommendedName>
        <fullName evidence="5">Nose resistant-to-fluoxetine protein N-terminal domain-containing protein</fullName>
    </recommendedName>
</protein>
<gene>
    <name evidence="3" type="ORF">CALMAC_LOCUS6638</name>
</gene>
<keyword evidence="2" id="KW-1133">Transmembrane helix</keyword>
<keyword evidence="2" id="KW-0812">Transmembrane</keyword>
<organism evidence="3 4">
    <name type="scientific">Callosobruchus maculatus</name>
    <name type="common">Southern cowpea weevil</name>
    <name type="synonym">Pulse bruchid</name>
    <dbReference type="NCBI Taxonomy" id="64391"/>
    <lineage>
        <taxon>Eukaryota</taxon>
        <taxon>Metazoa</taxon>
        <taxon>Ecdysozoa</taxon>
        <taxon>Arthropoda</taxon>
        <taxon>Hexapoda</taxon>
        <taxon>Insecta</taxon>
        <taxon>Pterygota</taxon>
        <taxon>Neoptera</taxon>
        <taxon>Endopterygota</taxon>
        <taxon>Coleoptera</taxon>
        <taxon>Polyphaga</taxon>
        <taxon>Cucujiformia</taxon>
        <taxon>Chrysomeloidea</taxon>
        <taxon>Chrysomelidae</taxon>
        <taxon>Bruchinae</taxon>
        <taxon>Bruchini</taxon>
        <taxon>Callosobruchus</taxon>
    </lineage>
</organism>
<evidence type="ECO:0000313" key="3">
    <source>
        <dbReference type="EMBL" id="VEN43512.1"/>
    </source>
</evidence>
<evidence type="ECO:0000256" key="2">
    <source>
        <dbReference type="SAM" id="Phobius"/>
    </source>
</evidence>
<feature type="non-terminal residue" evidence="3">
    <location>
        <position position="1"/>
    </location>
</feature>
<evidence type="ECO:0000313" key="4">
    <source>
        <dbReference type="Proteomes" id="UP000410492"/>
    </source>
</evidence>
<feature type="region of interest" description="Disordered" evidence="1">
    <location>
        <begin position="1"/>
        <end position="22"/>
    </location>
</feature>
<name>A0A653C6H1_CALMS</name>
<proteinExistence type="predicted"/>
<dbReference type="AlphaFoldDB" id="A0A653C6H1"/>
<sequence length="228" mass="25791">FQNRSRSTRAAGASLNPSSPSAPVGYKDEPIVYTNGPTFPVSFFMLRLHLNSSFTTEEKILHLGLCLPHICTEDDVKKIVEETSKPSKKITVRVEAVRSSHNKYNIWADKTFLVLCVTTVFVIFLLIAGTCFDYYLEYLKKCKLKAKNCMFSSKIDMSMPDSKTKNGKCGLYVVNNNNNNNNEISTNCNIKDEHVHNTLELKTGNSCNASRYREPLISMYDSSFFIII</sequence>
<feature type="transmembrane region" description="Helical" evidence="2">
    <location>
        <begin position="112"/>
        <end position="136"/>
    </location>
</feature>
<dbReference type="OrthoDB" id="207378at2759"/>
<evidence type="ECO:0008006" key="5">
    <source>
        <dbReference type="Google" id="ProtNLM"/>
    </source>
</evidence>
<evidence type="ECO:0000256" key="1">
    <source>
        <dbReference type="SAM" id="MobiDB-lite"/>
    </source>
</evidence>
<accession>A0A653C6H1</accession>
<dbReference type="Proteomes" id="UP000410492">
    <property type="component" value="Unassembled WGS sequence"/>
</dbReference>
<reference evidence="3 4" key="1">
    <citation type="submission" date="2019-01" db="EMBL/GenBank/DDBJ databases">
        <authorList>
            <person name="Sayadi A."/>
        </authorList>
    </citation>
    <scope>NUCLEOTIDE SEQUENCE [LARGE SCALE GENOMIC DNA]</scope>
</reference>